<organism evidence="11 12">
    <name type="scientific">Methanocaldococcus bathoardescens</name>
    <dbReference type="NCBI Taxonomy" id="1301915"/>
    <lineage>
        <taxon>Archaea</taxon>
        <taxon>Methanobacteriati</taxon>
        <taxon>Methanobacteriota</taxon>
        <taxon>Methanomada group</taxon>
        <taxon>Methanococci</taxon>
        <taxon>Methanococcales</taxon>
        <taxon>Methanocaldococcaceae</taxon>
        <taxon>Methanocaldococcus</taxon>
    </lineage>
</organism>
<dbReference type="InterPro" id="IPR020607">
    <property type="entry name" value="Primase_DnaG_arc"/>
</dbReference>
<evidence type="ECO:0000256" key="9">
    <source>
        <dbReference type="HAMAP-Rule" id="MF_00007"/>
    </source>
</evidence>
<keyword evidence="12" id="KW-1185">Reference proteome</keyword>
<dbReference type="GO" id="GO:0006269">
    <property type="term" value="P:DNA replication, synthesis of primer"/>
    <property type="evidence" value="ECO:0007669"/>
    <property type="project" value="UniProtKB-UniRule"/>
</dbReference>
<accession>A0A076LG78</accession>
<comment type="subunit">
    <text evidence="9">Forms a ternary complex with MCM helicase and DNA.</text>
</comment>
<dbReference type="NCBIfam" id="NF003108">
    <property type="entry name" value="PRK04031.1-1"/>
    <property type="match status" value="1"/>
</dbReference>
<dbReference type="InterPro" id="IPR034154">
    <property type="entry name" value="TOPRIM_DnaG/twinkle"/>
</dbReference>
<gene>
    <name evidence="9" type="primary">dnaG</name>
    <name evidence="11" type="ORF">JH146_0634</name>
</gene>
<evidence type="ECO:0000256" key="5">
    <source>
        <dbReference type="ARBA" id="ARBA00022705"/>
    </source>
</evidence>
<dbReference type="PANTHER" id="PTHR30313:SF2">
    <property type="entry name" value="DNA PRIMASE"/>
    <property type="match status" value="1"/>
</dbReference>
<keyword evidence="7" id="KW-0460">Magnesium</keyword>
<evidence type="ECO:0000256" key="1">
    <source>
        <dbReference type="ARBA" id="ARBA00022478"/>
    </source>
</evidence>
<keyword evidence="6" id="KW-0479">Metal-binding</keyword>
<keyword evidence="3 9" id="KW-0808">Transferase</keyword>
<comment type="similarity">
    <text evidence="9">Belongs to the archaeal DnaG primase family.</text>
</comment>
<comment type="function">
    <text evidence="9">RNA polymerase that catalyzes the synthesis of short RNA molecules used as primers for DNA polymerase during DNA replication.</text>
</comment>
<feature type="domain" description="Toprim" evidence="10">
    <location>
        <begin position="168"/>
        <end position="242"/>
    </location>
</feature>
<dbReference type="STRING" id="1301915.JH146_0634"/>
<dbReference type="GO" id="GO:1990077">
    <property type="term" value="C:primosome complex"/>
    <property type="evidence" value="ECO:0007669"/>
    <property type="project" value="UniProtKB-KW"/>
</dbReference>
<name>A0A076LG78_9EURY</name>
<proteinExistence type="inferred from homology"/>
<keyword evidence="4 9" id="KW-0548">Nucleotidyltransferase</keyword>
<protein>
    <recommendedName>
        <fullName evidence="9">DNA primase DnaG</fullName>
        <ecNumber evidence="9">2.7.7.101</ecNumber>
    </recommendedName>
</protein>
<dbReference type="GO" id="GO:0003899">
    <property type="term" value="F:DNA-directed RNA polymerase activity"/>
    <property type="evidence" value="ECO:0007669"/>
    <property type="project" value="UniProtKB-UniRule"/>
</dbReference>
<dbReference type="InterPro" id="IPR050219">
    <property type="entry name" value="DnaG_primase"/>
</dbReference>
<dbReference type="InterPro" id="IPR006171">
    <property type="entry name" value="TOPRIM_dom"/>
</dbReference>
<dbReference type="GO" id="GO:0005737">
    <property type="term" value="C:cytoplasm"/>
    <property type="evidence" value="ECO:0007669"/>
    <property type="project" value="TreeGrafter"/>
</dbReference>
<dbReference type="KEGG" id="mjh:JH146_0634"/>
<keyword evidence="8 9" id="KW-0804">Transcription</keyword>
<dbReference type="HAMAP" id="MF_00007">
    <property type="entry name" value="DNA_primase_DnaG_arc"/>
    <property type="match status" value="1"/>
</dbReference>
<dbReference type="GO" id="GO:0046872">
    <property type="term" value="F:metal ion binding"/>
    <property type="evidence" value="ECO:0007669"/>
    <property type="project" value="UniProtKB-KW"/>
</dbReference>
<dbReference type="GO" id="GO:0000178">
    <property type="term" value="C:exosome (RNase complex)"/>
    <property type="evidence" value="ECO:0007669"/>
    <property type="project" value="InterPro"/>
</dbReference>
<sequence length="420" mass="46911">MDLGTTRYIIYAELIADGYVEKHDVIGAIFGQTEGLLGDELDLRELQKTGRVGRIDVELTNINGKSIAKITVPSSLDRIETSILAATLETIDRVGPCVATVKVIDIEDVRKKKREYIVERAKEILKQLMSNIDVNTIVEEVKESVRMGEIIEYGSERLPAGPAVDSSDDIIIVEGRADVLNLLRCGIKNVIAVEGTSVPKTIIELSKKKIVTVFTDGDRGGELILKELLQVCDVDFIARAPPGKEVEELSKKEIMKCLRSKIPAEHILAQILKDKQKVDEKIICKDEIKHVEVQTIPEIKSEISITSNEMEVSSVECNPSNDELSPKYNKYRKFYEKLIKLEDSKALIISGDDEEIVDIKELVDNIDSYKTVDTIIINGTVTQKLIDILYEKTNLIFCKDTKIIKKPVNLAVITFGDLNA</sequence>
<dbReference type="AlphaFoldDB" id="A0A076LG78"/>
<evidence type="ECO:0000256" key="7">
    <source>
        <dbReference type="ARBA" id="ARBA00022842"/>
    </source>
</evidence>
<dbReference type="OrthoDB" id="8643at2157"/>
<dbReference type="FunFam" id="3.40.1360.10:FF:000010">
    <property type="entry name" value="DNA primase DnaG"/>
    <property type="match status" value="1"/>
</dbReference>
<evidence type="ECO:0000256" key="4">
    <source>
        <dbReference type="ARBA" id="ARBA00022695"/>
    </source>
</evidence>
<dbReference type="GeneID" id="24891237"/>
<evidence type="ECO:0000256" key="3">
    <source>
        <dbReference type="ARBA" id="ARBA00022679"/>
    </source>
</evidence>
<dbReference type="PROSITE" id="PS50880">
    <property type="entry name" value="TOPRIM"/>
    <property type="match status" value="1"/>
</dbReference>
<dbReference type="HOGENOM" id="CLU_034626_0_0_2"/>
<dbReference type="EC" id="2.7.7.101" evidence="9"/>
<dbReference type="EMBL" id="CP009149">
    <property type="protein sequence ID" value="AIJ05483.1"/>
    <property type="molecule type" value="Genomic_DNA"/>
</dbReference>
<dbReference type="Pfam" id="PF13662">
    <property type="entry name" value="Toprim_4"/>
    <property type="match status" value="1"/>
</dbReference>
<dbReference type="SMART" id="SM00493">
    <property type="entry name" value="TOPRIM"/>
    <property type="match status" value="1"/>
</dbReference>
<keyword evidence="5 9" id="KW-0235">DNA replication</keyword>
<comment type="catalytic activity">
    <reaction evidence="9">
        <text>ssDNA + n NTP = ssDNA/pppN(pN)n-1 hybrid + (n-1) diphosphate.</text>
        <dbReference type="EC" id="2.7.7.101"/>
    </reaction>
</comment>
<keyword evidence="1 9" id="KW-0240">DNA-directed RNA polymerase</keyword>
<dbReference type="PANTHER" id="PTHR30313">
    <property type="entry name" value="DNA PRIMASE"/>
    <property type="match status" value="1"/>
</dbReference>
<evidence type="ECO:0000313" key="11">
    <source>
        <dbReference type="EMBL" id="AIJ05483.1"/>
    </source>
</evidence>
<evidence type="ECO:0000256" key="6">
    <source>
        <dbReference type="ARBA" id="ARBA00022723"/>
    </source>
</evidence>
<dbReference type="CDD" id="cd01029">
    <property type="entry name" value="TOPRIM_primases"/>
    <property type="match status" value="1"/>
</dbReference>
<dbReference type="Gene3D" id="3.40.1360.10">
    <property type="match status" value="1"/>
</dbReference>
<dbReference type="RefSeq" id="WP_048201665.1">
    <property type="nucleotide sequence ID" value="NZ_CP009149.1"/>
</dbReference>
<dbReference type="Proteomes" id="UP000028781">
    <property type="component" value="Chromosome"/>
</dbReference>
<dbReference type="GO" id="GO:0000428">
    <property type="term" value="C:DNA-directed RNA polymerase complex"/>
    <property type="evidence" value="ECO:0007669"/>
    <property type="project" value="UniProtKB-KW"/>
</dbReference>
<evidence type="ECO:0000256" key="8">
    <source>
        <dbReference type="ARBA" id="ARBA00023163"/>
    </source>
</evidence>
<keyword evidence="2 9" id="KW-0639">Primosome</keyword>
<evidence type="ECO:0000313" key="12">
    <source>
        <dbReference type="Proteomes" id="UP000028781"/>
    </source>
</evidence>
<evidence type="ECO:0000256" key="2">
    <source>
        <dbReference type="ARBA" id="ARBA00022515"/>
    </source>
</evidence>
<evidence type="ECO:0000259" key="10">
    <source>
        <dbReference type="PROSITE" id="PS50880"/>
    </source>
</evidence>
<dbReference type="SUPFAM" id="SSF56731">
    <property type="entry name" value="DNA primase core"/>
    <property type="match status" value="1"/>
</dbReference>
<dbReference type="GO" id="GO:0008143">
    <property type="term" value="F:poly(A) binding"/>
    <property type="evidence" value="ECO:0007669"/>
    <property type="project" value="InterPro"/>
</dbReference>
<reference evidence="11 12" key="1">
    <citation type="journal article" date="2015" name="Int. J. Syst. Evol. Microbiol.">
        <title>M ethanocaldococcus bathoardescens sp. nov., a hyperthermophilic methanogen isolated from a volcanically active deep-sea hydrothermal vent.</title>
        <authorList>
            <person name="Stewart L.C."/>
            <person name="Jung J.H."/>
            <person name="Kim Y.T."/>
            <person name="Kwon S.W."/>
            <person name="Park C.S."/>
            <person name="Holden J.F."/>
        </authorList>
    </citation>
    <scope>NUCLEOTIDE SEQUENCE [LARGE SCALE GENOMIC DNA]</scope>
    <source>
        <strain evidence="11 12">JH146</strain>
    </source>
</reference>